<dbReference type="GeneID" id="39846538"/>
<reference evidence="2 3" key="1">
    <citation type="journal article" date="2019" name="Nat. Commun.">
        <title>A new type of DNA phosphorothioation-based antiviral system in archaea.</title>
        <authorList>
            <person name="Xiong L."/>
            <person name="Liu S."/>
            <person name="Chen S."/>
            <person name="Xiao Y."/>
            <person name="Zhu B."/>
            <person name="Gao Y."/>
            <person name="Zhang Y."/>
            <person name="Chen B."/>
            <person name="Luo J."/>
            <person name="Deng Z."/>
            <person name="Chen X."/>
            <person name="Wang L."/>
            <person name="Chen S."/>
        </authorList>
    </citation>
    <scope>NUCLEOTIDE SEQUENCE [LARGE SCALE GENOMIC DNA]</scope>
    <source>
        <strain evidence="2 3">CBA1105</strain>
    </source>
</reference>
<evidence type="ECO:0000256" key="1">
    <source>
        <dbReference type="SAM" id="Phobius"/>
    </source>
</evidence>
<dbReference type="RefSeq" id="WP_049993451.1">
    <property type="nucleotide sequence ID" value="NZ_CP031310.1"/>
</dbReference>
<accession>A0A4D6HB68</accession>
<feature type="transmembrane region" description="Helical" evidence="1">
    <location>
        <begin position="20"/>
        <end position="42"/>
    </location>
</feature>
<dbReference type="OrthoDB" id="238714at2157"/>
<dbReference type="KEGG" id="hsn:DV733_01680"/>
<proteinExistence type="predicted"/>
<protein>
    <submittedName>
        <fullName evidence="2">Uncharacterized protein</fullName>
    </submittedName>
</protein>
<evidence type="ECO:0000313" key="2">
    <source>
        <dbReference type="EMBL" id="QCC50007.1"/>
    </source>
</evidence>
<keyword evidence="1" id="KW-1133">Transmembrane helix</keyword>
<keyword evidence="3" id="KW-1185">Reference proteome</keyword>
<keyword evidence="1" id="KW-0812">Transmembrane</keyword>
<dbReference type="AlphaFoldDB" id="A0A4D6HB68"/>
<sequence>MADLNGRRTSRGGERAQIMLVAAFVLAVTFIALAVMLNSVIYTENLATRGEDAHGSEAIAYRADMAAGTERLIEHVNENQTGESYDDHVANLTTSIAAMDNGTAPIVATGGTRTKVSVMSVTRGTRIGQFNTARNFTDVGATTDWELANSIEGTRAFRINITDSSQLVEEDLISFLGGGIDPFTVRVDDGTDDWAVRIYEDDTTDNVIVDVEGAGECEVGENPEIDLTAGTINGEPCGPLSFGDGVSTPYSLRYEQADQIQGNFSLVVDSTSFTSSHYSADEDTPFADDQAIYAATIRVLHESADHVYATDAEAIPGENDA</sequence>
<evidence type="ECO:0000313" key="3">
    <source>
        <dbReference type="Proteomes" id="UP000296706"/>
    </source>
</evidence>
<name>A0A4D6HB68_9EURY</name>
<gene>
    <name evidence="2" type="ORF">DV733_01680</name>
</gene>
<dbReference type="STRING" id="1457250.GCA_000755225_02632"/>
<dbReference type="Proteomes" id="UP000296706">
    <property type="component" value="Chromosome"/>
</dbReference>
<dbReference type="InterPro" id="IPR055685">
    <property type="entry name" value="DUF7261"/>
</dbReference>
<keyword evidence="1" id="KW-0472">Membrane</keyword>
<dbReference type="EMBL" id="CP031310">
    <property type="protein sequence ID" value="QCC50007.1"/>
    <property type="molecule type" value="Genomic_DNA"/>
</dbReference>
<dbReference type="Pfam" id="PF23922">
    <property type="entry name" value="DUF7261"/>
    <property type="match status" value="1"/>
</dbReference>
<organism evidence="2 3">
    <name type="scientific">Halapricum salinum</name>
    <dbReference type="NCBI Taxonomy" id="1457250"/>
    <lineage>
        <taxon>Archaea</taxon>
        <taxon>Methanobacteriati</taxon>
        <taxon>Methanobacteriota</taxon>
        <taxon>Stenosarchaea group</taxon>
        <taxon>Halobacteria</taxon>
        <taxon>Halobacteriales</taxon>
        <taxon>Haloarculaceae</taxon>
        <taxon>Halapricum</taxon>
    </lineage>
</organism>